<dbReference type="PANTHER" id="PTHR45631">
    <property type="entry name" value="OS07G0107800 PROTEIN-RELATED"/>
    <property type="match status" value="1"/>
</dbReference>
<dbReference type="InterPro" id="IPR000719">
    <property type="entry name" value="Prot_kinase_dom"/>
</dbReference>
<dbReference type="PANTHER" id="PTHR45631:SF19">
    <property type="entry name" value="PROTEIN KINASE DOMAIN-CONTAINING PROTEIN"/>
    <property type="match status" value="1"/>
</dbReference>
<keyword evidence="1" id="KW-0547">Nucleotide-binding</keyword>
<evidence type="ECO:0000259" key="3">
    <source>
        <dbReference type="PROSITE" id="PS50011"/>
    </source>
</evidence>
<dbReference type="InterPro" id="IPR017441">
    <property type="entry name" value="Protein_kinase_ATP_BS"/>
</dbReference>
<dbReference type="GO" id="GO:0005524">
    <property type="term" value="F:ATP binding"/>
    <property type="evidence" value="ECO:0007669"/>
    <property type="project" value="UniProtKB-UniRule"/>
</dbReference>
<evidence type="ECO:0000256" key="1">
    <source>
        <dbReference type="PROSITE-ProRule" id="PRU10141"/>
    </source>
</evidence>
<dbReference type="FunFam" id="3.30.200.20:FF:000415">
    <property type="entry name" value="receptor-like serine/threonine-protein kinase NCRK"/>
    <property type="match status" value="1"/>
</dbReference>
<reference evidence="4" key="1">
    <citation type="submission" date="2022-11" db="EMBL/GenBank/DDBJ databases">
        <authorList>
            <person name="Hyden B.L."/>
            <person name="Feng K."/>
            <person name="Yates T."/>
            <person name="Jawdy S."/>
            <person name="Smart L.B."/>
            <person name="Muchero W."/>
        </authorList>
    </citation>
    <scope>NUCLEOTIDE SEQUENCE</scope>
    <source>
        <tissue evidence="4">Shoot tip</tissue>
    </source>
</reference>
<dbReference type="InterPro" id="IPR011009">
    <property type="entry name" value="Kinase-like_dom_sf"/>
</dbReference>
<keyword evidence="5" id="KW-1185">Reference proteome</keyword>
<name>A0A9Q0WM34_9ROSI</name>
<dbReference type="InterPro" id="IPR001245">
    <property type="entry name" value="Ser-Thr/Tyr_kinase_cat_dom"/>
</dbReference>
<dbReference type="Pfam" id="PF07714">
    <property type="entry name" value="PK_Tyr_Ser-Thr"/>
    <property type="match status" value="1"/>
</dbReference>
<evidence type="ECO:0000256" key="2">
    <source>
        <dbReference type="SAM" id="Phobius"/>
    </source>
</evidence>
<keyword evidence="2" id="KW-1133">Transmembrane helix</keyword>
<dbReference type="Gene3D" id="1.10.510.10">
    <property type="entry name" value="Transferase(Phosphotransferase) domain 1"/>
    <property type="match status" value="2"/>
</dbReference>
<comment type="caution">
    <text evidence="4">The sequence shown here is derived from an EMBL/GenBank/DDBJ whole genome shotgun (WGS) entry which is preliminary data.</text>
</comment>
<keyword evidence="1" id="KW-0067">ATP-binding</keyword>
<keyword evidence="2" id="KW-0472">Membrane</keyword>
<dbReference type="AlphaFoldDB" id="A0A9Q0WM34"/>
<evidence type="ECO:0000313" key="4">
    <source>
        <dbReference type="EMBL" id="KAJ6769233.1"/>
    </source>
</evidence>
<dbReference type="PROSITE" id="PS50011">
    <property type="entry name" value="PROTEIN_KINASE_DOM"/>
    <property type="match status" value="1"/>
</dbReference>
<feature type="domain" description="Protein kinase" evidence="3">
    <location>
        <begin position="138"/>
        <end position="364"/>
    </location>
</feature>
<sequence>MVHCLSTLVVCLKLQELYIQNNFFSGKVPSELLTGKVIFNYEHNPGLHKEAGKKMRLSLIVGISIGTIAGLLVVVIGSLLFLRNLKRKTSHQKNEVQGNSLRASTKPSTAYSVARGWHMMNEGVSYYIPLPELEEATKNFSKKIGRGSFGTVYYGQMKDGKEVAVKIMADSSTHLTQQFVTEVALLSRIHHRNLVPLLGYCEEENQRILVYEYMHNGTLRDHIHGPASQKRLDWLARLQIAEDAAKEFGSELNIVYWARSLIRKGDVMSIVDPVLIGNFKMESIWRIAEAAIHCVEQRAVSRPRMHEIILSIREANKIEKGTDGSQKLQSASSKAQSSRKTLLTSFLEIESPDLSNGCLVPAAR</sequence>
<dbReference type="Proteomes" id="UP001151752">
    <property type="component" value="Chromosome 8"/>
</dbReference>
<protein>
    <recommendedName>
        <fullName evidence="3">Protein kinase domain-containing protein</fullName>
    </recommendedName>
</protein>
<dbReference type="EMBL" id="JAPFFM010000003">
    <property type="protein sequence ID" value="KAJ6769233.1"/>
    <property type="molecule type" value="Genomic_DNA"/>
</dbReference>
<dbReference type="GO" id="GO:0004672">
    <property type="term" value="F:protein kinase activity"/>
    <property type="evidence" value="ECO:0007669"/>
    <property type="project" value="InterPro"/>
</dbReference>
<feature type="transmembrane region" description="Helical" evidence="2">
    <location>
        <begin position="57"/>
        <end position="82"/>
    </location>
</feature>
<keyword evidence="2" id="KW-0812">Transmembrane</keyword>
<dbReference type="PROSITE" id="PS00107">
    <property type="entry name" value="PROTEIN_KINASE_ATP"/>
    <property type="match status" value="1"/>
</dbReference>
<accession>A0A9Q0WM34</accession>
<feature type="binding site" evidence="1">
    <location>
        <position position="166"/>
    </location>
    <ligand>
        <name>ATP</name>
        <dbReference type="ChEBI" id="CHEBI:30616"/>
    </ligand>
</feature>
<evidence type="ECO:0000313" key="5">
    <source>
        <dbReference type="Proteomes" id="UP001151752"/>
    </source>
</evidence>
<dbReference type="SUPFAM" id="SSF56112">
    <property type="entry name" value="Protein kinase-like (PK-like)"/>
    <property type="match status" value="1"/>
</dbReference>
<reference evidence="4" key="2">
    <citation type="journal article" date="2023" name="Int. J. Mol. Sci.">
        <title>De Novo Assembly and Annotation of 11 Diverse Shrub Willow (Salix) Genomes Reveals Novel Gene Organization in Sex-Linked Regions.</title>
        <authorList>
            <person name="Hyden B."/>
            <person name="Feng K."/>
            <person name="Yates T.B."/>
            <person name="Jawdy S."/>
            <person name="Cereghino C."/>
            <person name="Smart L.B."/>
            <person name="Muchero W."/>
        </authorList>
    </citation>
    <scope>NUCLEOTIDE SEQUENCE</scope>
    <source>
        <tissue evidence="4">Shoot tip</tissue>
    </source>
</reference>
<gene>
    <name evidence="4" type="ORF">OIU74_022829</name>
</gene>
<proteinExistence type="predicted"/>
<organism evidence="4 5">
    <name type="scientific">Salix koriyanagi</name>
    <dbReference type="NCBI Taxonomy" id="2511006"/>
    <lineage>
        <taxon>Eukaryota</taxon>
        <taxon>Viridiplantae</taxon>
        <taxon>Streptophyta</taxon>
        <taxon>Embryophyta</taxon>
        <taxon>Tracheophyta</taxon>
        <taxon>Spermatophyta</taxon>
        <taxon>Magnoliopsida</taxon>
        <taxon>eudicotyledons</taxon>
        <taxon>Gunneridae</taxon>
        <taxon>Pentapetalae</taxon>
        <taxon>rosids</taxon>
        <taxon>fabids</taxon>
        <taxon>Malpighiales</taxon>
        <taxon>Salicaceae</taxon>
        <taxon>Saliceae</taxon>
        <taxon>Salix</taxon>
    </lineage>
</organism>